<dbReference type="Gene3D" id="1.25.40.10">
    <property type="entry name" value="Tetratricopeptide repeat domain"/>
    <property type="match status" value="1"/>
</dbReference>
<evidence type="ECO:0000256" key="1">
    <source>
        <dbReference type="SAM" id="MobiDB-lite"/>
    </source>
</evidence>
<sequence length="844" mass="95942">MLPHFDPNDTPNNIQVKPIPQSFSMGKHHPISDSQPRSLRKWGRQRRPDTTPSRNSHAVHKNSLNATTRNGQPVPQHYDTSSSQEDTVNQRRLANLKIGGGDRANPQVHSYPSNSLASPKVPPAVSEPERLRLLRCQGGGMRGTQSMRIPAPELCPFDSTLDKGKFRDESEPNLFHTHPTAEGNRPPINSSSYFNGDCNPPKSSTRILNPQENQSDPHHIDLGFGDTPTPQQCYTGIPSWDLDLGQLRGYGKGAYTEDEQSPPPVNRLFHQLPTRPISQEELITEIRGIYAGLVMVENKCIEMNQAQFKSETALSHKQWHALIGLHRTLLNEHHDFFMASHHPGSGEPLKQLASKYCMPARLWQHGIHSFLELLRERLPQSLDHMLVFIYAAYNTITLLMEAVPCFRLIWIECLGDLSRYRMAVEQRNIVEREVWAGVARQWYLLALEENPHLGRLQHHLAVLTRPNIIEQLFYYTKSLLTAEPFVNTRGSIHYLFDPLFGPNPGYNGPYGPALPIAISFVKAHAILFNQGKISQFIEFVAEHASLLTKHVRRMGTKFRDQGVHIASSNIAAMLEYGNDNVILVKAFKKSATLSWAARIQAAKEFWAKASTEVEEMLPPIDVPFDDTKFLTSLEVISYASFMTFHIFSLLLTHINEKAVIPHVHIILIFIWSLALVPESMAYFQREIPWEKLVFFLNTLSRRGVDEFIAARDDFPTPANGTSVILPEDILMRGQIWARPCYPDDFFSNPAIDYDERGLELPSIAGPRTERCLWYAYRLASLERWIIFDENEKKFRVTPLARELEKSAQYPKIFGLSQMEALADMRVTRSRKRKESGADTTVSDA</sequence>
<dbReference type="Proteomes" id="UP000242814">
    <property type="component" value="Unassembled WGS sequence"/>
</dbReference>
<gene>
    <name evidence="3" type="ORF">ACO22_00340</name>
</gene>
<feature type="region of interest" description="Disordered" evidence="1">
    <location>
        <begin position="175"/>
        <end position="195"/>
    </location>
</feature>
<protein>
    <recommendedName>
        <fullName evidence="2">DNA/RNA-binding domain-containing protein</fullName>
    </recommendedName>
</protein>
<proteinExistence type="predicted"/>
<dbReference type="GO" id="GO:0070034">
    <property type="term" value="F:telomerase RNA binding"/>
    <property type="evidence" value="ECO:0007669"/>
    <property type="project" value="TreeGrafter"/>
</dbReference>
<dbReference type="GO" id="GO:0042162">
    <property type="term" value="F:telomeric DNA binding"/>
    <property type="evidence" value="ECO:0007669"/>
    <property type="project" value="TreeGrafter"/>
</dbReference>
<dbReference type="GO" id="GO:0005697">
    <property type="term" value="C:telomerase holoenzyme complex"/>
    <property type="evidence" value="ECO:0007669"/>
    <property type="project" value="TreeGrafter"/>
</dbReference>
<dbReference type="InterPro" id="IPR045153">
    <property type="entry name" value="Est1/Ebs1-like"/>
</dbReference>
<dbReference type="Pfam" id="PF10373">
    <property type="entry name" value="EST1_DNA_bind"/>
    <property type="match status" value="1"/>
</dbReference>
<comment type="caution">
    <text evidence="3">The sequence shown here is derived from an EMBL/GenBank/DDBJ whole genome shotgun (WGS) entry which is preliminary data.</text>
</comment>
<dbReference type="AlphaFoldDB" id="A0A1D2JPJ6"/>
<feature type="domain" description="DNA/RNA-binding" evidence="2">
    <location>
        <begin position="439"/>
        <end position="733"/>
    </location>
</feature>
<dbReference type="FunFam" id="1.25.40.10:FF:000202">
    <property type="entry name" value="Unplaced genomic scaffold supercont1.7, whole genome shotgun sequence"/>
    <property type="match status" value="1"/>
</dbReference>
<dbReference type="PANTHER" id="PTHR15696:SF0">
    <property type="entry name" value="TELOMERASE-BINDING PROTEIN EST1A"/>
    <property type="match status" value="1"/>
</dbReference>
<accession>A0A1D2JPJ6</accession>
<organism evidence="3 4">
    <name type="scientific">Paracoccidioides brasiliensis</name>
    <dbReference type="NCBI Taxonomy" id="121759"/>
    <lineage>
        <taxon>Eukaryota</taxon>
        <taxon>Fungi</taxon>
        <taxon>Dikarya</taxon>
        <taxon>Ascomycota</taxon>
        <taxon>Pezizomycotina</taxon>
        <taxon>Eurotiomycetes</taxon>
        <taxon>Eurotiomycetidae</taxon>
        <taxon>Onygenales</taxon>
        <taxon>Ajellomycetaceae</taxon>
        <taxon>Paracoccidioides</taxon>
    </lineage>
</organism>
<feature type="region of interest" description="Disordered" evidence="1">
    <location>
        <begin position="1"/>
        <end position="126"/>
    </location>
</feature>
<evidence type="ECO:0000313" key="4">
    <source>
        <dbReference type="Proteomes" id="UP000242814"/>
    </source>
</evidence>
<dbReference type="SUPFAM" id="SSF48452">
    <property type="entry name" value="TPR-like"/>
    <property type="match status" value="1"/>
</dbReference>
<evidence type="ECO:0000259" key="2">
    <source>
        <dbReference type="Pfam" id="PF10373"/>
    </source>
</evidence>
<feature type="compositionally biased region" description="Polar residues" evidence="1">
    <location>
        <begin position="107"/>
        <end position="117"/>
    </location>
</feature>
<dbReference type="VEuPathDB" id="FungiDB:PABG_06759"/>
<dbReference type="PANTHER" id="PTHR15696">
    <property type="entry name" value="SMG-7 SUPPRESSOR WITH MORPHOLOGICAL EFFECT ON GENITALIA PROTEIN 7"/>
    <property type="match status" value="1"/>
</dbReference>
<dbReference type="InterPro" id="IPR018834">
    <property type="entry name" value="DNA/RNA-bd_Est1-type"/>
</dbReference>
<dbReference type="InterPro" id="IPR011990">
    <property type="entry name" value="TPR-like_helical_dom_sf"/>
</dbReference>
<dbReference type="GO" id="GO:0000184">
    <property type="term" value="P:nuclear-transcribed mRNA catabolic process, nonsense-mediated decay"/>
    <property type="evidence" value="ECO:0007669"/>
    <property type="project" value="TreeGrafter"/>
</dbReference>
<name>A0A1D2JPJ6_PARBR</name>
<dbReference type="VEuPathDB" id="FungiDB:PADG_02188"/>
<reference evidence="3 4" key="1">
    <citation type="submission" date="2016-06" db="EMBL/GenBank/DDBJ databases">
        <authorList>
            <person name="Kjaerup R.B."/>
            <person name="Dalgaard T.S."/>
            <person name="Juul-Madsen H.R."/>
        </authorList>
    </citation>
    <scope>NUCLEOTIDE SEQUENCE [LARGE SCALE GENOMIC DNA]</scope>
    <source>
        <strain evidence="3 4">Pb300</strain>
    </source>
</reference>
<evidence type="ECO:0000313" key="3">
    <source>
        <dbReference type="EMBL" id="ODH45136.1"/>
    </source>
</evidence>
<feature type="compositionally biased region" description="Polar residues" evidence="1">
    <location>
        <begin position="50"/>
        <end position="92"/>
    </location>
</feature>
<dbReference type="EMBL" id="LZYO01000006">
    <property type="protein sequence ID" value="ODH45136.1"/>
    <property type="molecule type" value="Genomic_DNA"/>
</dbReference>